<evidence type="ECO:0000313" key="8">
    <source>
        <dbReference type="Proteomes" id="UP000198356"/>
    </source>
</evidence>
<organism evidence="7 8">
    <name type="scientific">Granulicella rosea</name>
    <dbReference type="NCBI Taxonomy" id="474952"/>
    <lineage>
        <taxon>Bacteria</taxon>
        <taxon>Pseudomonadati</taxon>
        <taxon>Acidobacteriota</taxon>
        <taxon>Terriglobia</taxon>
        <taxon>Terriglobales</taxon>
        <taxon>Acidobacteriaceae</taxon>
        <taxon>Granulicella</taxon>
    </lineage>
</organism>
<reference evidence="7 8" key="1">
    <citation type="submission" date="2017-06" db="EMBL/GenBank/DDBJ databases">
        <authorList>
            <person name="Kim H.J."/>
            <person name="Triplett B.A."/>
        </authorList>
    </citation>
    <scope>NUCLEOTIDE SEQUENCE [LARGE SCALE GENOMIC DNA]</scope>
    <source>
        <strain evidence="7 8">DSM 18704</strain>
    </source>
</reference>
<feature type="domain" description="Methylamine utilisation protein MauE" evidence="6">
    <location>
        <begin position="9"/>
        <end position="98"/>
    </location>
</feature>
<dbReference type="Proteomes" id="UP000198356">
    <property type="component" value="Unassembled WGS sequence"/>
</dbReference>
<evidence type="ECO:0000256" key="4">
    <source>
        <dbReference type="ARBA" id="ARBA00023136"/>
    </source>
</evidence>
<feature type="transmembrane region" description="Helical" evidence="5">
    <location>
        <begin position="104"/>
        <end position="122"/>
    </location>
</feature>
<keyword evidence="3 5" id="KW-1133">Transmembrane helix</keyword>
<proteinExistence type="predicted"/>
<keyword evidence="2 5" id="KW-0812">Transmembrane</keyword>
<dbReference type="AlphaFoldDB" id="A0A239J9Q8"/>
<keyword evidence="8" id="KW-1185">Reference proteome</keyword>
<dbReference type="GO" id="GO:0030416">
    <property type="term" value="P:methylamine metabolic process"/>
    <property type="evidence" value="ECO:0007669"/>
    <property type="project" value="InterPro"/>
</dbReference>
<name>A0A239J9Q8_9BACT</name>
<feature type="transmembrane region" description="Helical" evidence="5">
    <location>
        <begin position="81"/>
        <end position="98"/>
    </location>
</feature>
<dbReference type="Pfam" id="PF07291">
    <property type="entry name" value="MauE"/>
    <property type="match status" value="1"/>
</dbReference>
<comment type="subcellular location">
    <subcellularLocation>
        <location evidence="1">Membrane</location>
        <topology evidence="1">Multi-pass membrane protein</topology>
    </subcellularLocation>
</comment>
<evidence type="ECO:0000256" key="5">
    <source>
        <dbReference type="SAM" id="Phobius"/>
    </source>
</evidence>
<dbReference type="InterPro" id="IPR009908">
    <property type="entry name" value="Methylamine_util_MauE"/>
</dbReference>
<dbReference type="EMBL" id="FZOU01000003">
    <property type="protein sequence ID" value="SNT02535.1"/>
    <property type="molecule type" value="Genomic_DNA"/>
</dbReference>
<dbReference type="PANTHER" id="PTHR33452">
    <property type="entry name" value="OXIDOREDUCTASE CATD-RELATED"/>
    <property type="match status" value="1"/>
</dbReference>
<gene>
    <name evidence="7" type="ORF">SAMN05421770_103505</name>
</gene>
<protein>
    <submittedName>
        <fullName evidence="7">Thiosulfate dehydrogenase [quinone] large subunit</fullName>
    </submittedName>
</protein>
<dbReference type="GO" id="GO:0005886">
    <property type="term" value="C:plasma membrane"/>
    <property type="evidence" value="ECO:0007669"/>
    <property type="project" value="TreeGrafter"/>
</dbReference>
<keyword evidence="4 5" id="KW-0472">Membrane</keyword>
<feature type="transmembrane region" description="Helical" evidence="5">
    <location>
        <begin position="53"/>
        <end position="74"/>
    </location>
</feature>
<evidence type="ECO:0000256" key="2">
    <source>
        <dbReference type="ARBA" id="ARBA00022692"/>
    </source>
</evidence>
<dbReference type="RefSeq" id="WP_089408586.1">
    <property type="nucleotide sequence ID" value="NZ_FZOU01000003.1"/>
</dbReference>
<evidence type="ECO:0000259" key="6">
    <source>
        <dbReference type="Pfam" id="PF07291"/>
    </source>
</evidence>
<dbReference type="InterPro" id="IPR051907">
    <property type="entry name" value="DoxX-like_oxidoreductase"/>
</dbReference>
<evidence type="ECO:0000256" key="3">
    <source>
        <dbReference type="ARBA" id="ARBA00022989"/>
    </source>
</evidence>
<dbReference type="OrthoDB" id="122157at2"/>
<sequence length="141" mass="15348">MKTSDKSLAYALLRLAFGVNFAGHGLVRIYNGVGAFAATTAEHLAKSPLPHGFVVGFGYSIPWIEAALGMGLMLGLFTRAALVLGALFMMALTVGVTSNQQWDVAGQQLLYSVVFFVLLWLVEWNEWSLDALFFTTRKADA</sequence>
<evidence type="ECO:0000313" key="7">
    <source>
        <dbReference type="EMBL" id="SNT02535.1"/>
    </source>
</evidence>
<evidence type="ECO:0000256" key="1">
    <source>
        <dbReference type="ARBA" id="ARBA00004141"/>
    </source>
</evidence>
<accession>A0A239J9Q8</accession>
<dbReference type="PANTHER" id="PTHR33452:SF1">
    <property type="entry name" value="INNER MEMBRANE PROTEIN YPHA-RELATED"/>
    <property type="match status" value="1"/>
</dbReference>